<dbReference type="Proteomes" id="UP001066276">
    <property type="component" value="Chromosome 10"/>
</dbReference>
<sequence>MSAPRSALLSDLTFRPPPITQRSSCRFLIPFWVEASRRVSSGSWHQDPQYPFSLLSPLRYFFPLRAAFIQALSGPVRLSPVPLRGPFRGRSSQDLWGLGSTGTLLFSAGGPWGAKTACRISFPGGRLGAPQDASDYGAILAPPPGVDMQKDLPDSIPIDSFVASLVGRTSLVEDVIIRDSVDKKVDVAIKKVYLGAHMALQRGLYSTYVAQLLISDMKPLYRALDESSDCFWGARAN</sequence>
<dbReference type="AlphaFoldDB" id="A0AAV7M5V2"/>
<reference evidence="1" key="1">
    <citation type="journal article" date="2022" name="bioRxiv">
        <title>Sequencing and chromosome-scale assembly of the giantPleurodeles waltlgenome.</title>
        <authorList>
            <person name="Brown T."/>
            <person name="Elewa A."/>
            <person name="Iarovenko S."/>
            <person name="Subramanian E."/>
            <person name="Araus A.J."/>
            <person name="Petzold A."/>
            <person name="Susuki M."/>
            <person name="Suzuki K.-i.T."/>
            <person name="Hayashi T."/>
            <person name="Toyoda A."/>
            <person name="Oliveira C."/>
            <person name="Osipova E."/>
            <person name="Leigh N.D."/>
            <person name="Simon A."/>
            <person name="Yun M.H."/>
        </authorList>
    </citation>
    <scope>NUCLEOTIDE SEQUENCE</scope>
    <source>
        <strain evidence="1">20211129_DDA</strain>
        <tissue evidence="1">Liver</tissue>
    </source>
</reference>
<keyword evidence="2" id="KW-1185">Reference proteome</keyword>
<gene>
    <name evidence="1" type="ORF">NDU88_001633</name>
</gene>
<protein>
    <submittedName>
        <fullName evidence="1">Uncharacterized protein</fullName>
    </submittedName>
</protein>
<comment type="caution">
    <text evidence="1">The sequence shown here is derived from an EMBL/GenBank/DDBJ whole genome shotgun (WGS) entry which is preliminary data.</text>
</comment>
<accession>A0AAV7M5V2</accession>
<evidence type="ECO:0000313" key="2">
    <source>
        <dbReference type="Proteomes" id="UP001066276"/>
    </source>
</evidence>
<name>A0AAV7M5V2_PLEWA</name>
<organism evidence="1 2">
    <name type="scientific">Pleurodeles waltl</name>
    <name type="common">Iberian ribbed newt</name>
    <dbReference type="NCBI Taxonomy" id="8319"/>
    <lineage>
        <taxon>Eukaryota</taxon>
        <taxon>Metazoa</taxon>
        <taxon>Chordata</taxon>
        <taxon>Craniata</taxon>
        <taxon>Vertebrata</taxon>
        <taxon>Euteleostomi</taxon>
        <taxon>Amphibia</taxon>
        <taxon>Batrachia</taxon>
        <taxon>Caudata</taxon>
        <taxon>Salamandroidea</taxon>
        <taxon>Salamandridae</taxon>
        <taxon>Pleurodelinae</taxon>
        <taxon>Pleurodeles</taxon>
    </lineage>
</organism>
<proteinExistence type="predicted"/>
<evidence type="ECO:0000313" key="1">
    <source>
        <dbReference type="EMBL" id="KAJ1096493.1"/>
    </source>
</evidence>
<dbReference type="EMBL" id="JANPWB010000014">
    <property type="protein sequence ID" value="KAJ1096493.1"/>
    <property type="molecule type" value="Genomic_DNA"/>
</dbReference>